<evidence type="ECO:0000256" key="2">
    <source>
        <dbReference type="SAM" id="MobiDB-lite"/>
    </source>
</evidence>
<keyword evidence="1" id="KW-0175">Coiled coil</keyword>
<evidence type="ECO:0000313" key="3">
    <source>
        <dbReference type="EMBL" id="KKO08394.1"/>
    </source>
</evidence>
<organism evidence="3">
    <name type="scientific">marine sediment metagenome</name>
    <dbReference type="NCBI Taxonomy" id="412755"/>
    <lineage>
        <taxon>unclassified sequences</taxon>
        <taxon>metagenomes</taxon>
        <taxon>ecological metagenomes</taxon>
    </lineage>
</organism>
<evidence type="ECO:0000256" key="1">
    <source>
        <dbReference type="SAM" id="Coils"/>
    </source>
</evidence>
<gene>
    <name evidence="3" type="ORF">LCGC14_0043320</name>
</gene>
<feature type="region of interest" description="Disordered" evidence="2">
    <location>
        <begin position="526"/>
        <end position="549"/>
    </location>
</feature>
<proteinExistence type="predicted"/>
<dbReference type="EMBL" id="LAZR01000009">
    <property type="protein sequence ID" value="KKO08394.1"/>
    <property type="molecule type" value="Genomic_DNA"/>
</dbReference>
<accession>A0A0F9YUC0</accession>
<sequence>MSAASAAKKSTVLNDAVLEASKPKTKQKTQVQDTLNANITANPFYNVMFDESLTLADKQSEVAKMTTSTLDRNRDRAQVKAYDEFREWLSAQQTELAEQVINLSNVDSMSELQSVLKDMNTDLLDFEDNMNPIMSIIESIHYLRTNGLMGDAFKQIKEDKEREETLQAEIEVLKNEAQRSREMVAQQEAIKIQASTKRSFFGLGGLTSEAQADIAGADIAIVSERENHDKLMGDINSLKAQMNVPAENGDAAEHKARLRELLDMSDEANRDRVIALRDSASKFITTAKERTGSLRGQFDQLAGQIGNVEDSNQSMIKVYAVLNEGMKDATKKNAEIRAPLAETPEEESMVDKMTREEKLRALDGHVSHISRSQGETMAAYGDLNQQAIRVHTMRQSTDQQIDTARLINTQGVAATADRLATVLTAVSGAALGEASEAAKDTLSRMRESTNDISSREVIRVAMGVSSVNDQLETVFKELEDIREVQQAATGIVRNGMTEMQERMVQLRESANSAKEDLANHIASASIVETESSGEGAAQQAPKTTGFPGV</sequence>
<reference evidence="3" key="1">
    <citation type="journal article" date="2015" name="Nature">
        <title>Complex archaea that bridge the gap between prokaryotes and eukaryotes.</title>
        <authorList>
            <person name="Spang A."/>
            <person name="Saw J.H."/>
            <person name="Jorgensen S.L."/>
            <person name="Zaremba-Niedzwiedzka K."/>
            <person name="Martijn J."/>
            <person name="Lind A.E."/>
            <person name="van Eijk R."/>
            <person name="Schleper C."/>
            <person name="Guy L."/>
            <person name="Ettema T.J."/>
        </authorList>
    </citation>
    <scope>NUCLEOTIDE SEQUENCE</scope>
</reference>
<feature type="coiled-coil region" evidence="1">
    <location>
        <begin position="156"/>
        <end position="190"/>
    </location>
</feature>
<dbReference type="AlphaFoldDB" id="A0A0F9YUC0"/>
<name>A0A0F9YUC0_9ZZZZ</name>
<comment type="caution">
    <text evidence="3">The sequence shown here is derived from an EMBL/GenBank/DDBJ whole genome shotgun (WGS) entry which is preliminary data.</text>
</comment>
<protein>
    <submittedName>
        <fullName evidence="3">Uncharacterized protein</fullName>
    </submittedName>
</protein>